<dbReference type="Ensembl" id="ENSNVIT00000030861.1">
    <property type="protein sequence ID" value="ENSNVIP00000026598.1"/>
    <property type="gene ID" value="ENSNVIG00000020572.1"/>
</dbReference>
<dbReference type="PANTHER" id="PTHR10707:SF12">
    <property type="entry name" value="CYTOCHROME C OXIDASE SUBUNIT 4 ISOFORM 1, MITOCHONDRIAL"/>
    <property type="match status" value="1"/>
</dbReference>
<reference evidence="10" key="1">
    <citation type="submission" date="2025-08" db="UniProtKB">
        <authorList>
            <consortium name="Ensembl"/>
        </authorList>
    </citation>
    <scope>IDENTIFICATION</scope>
</reference>
<protein>
    <recommendedName>
        <fullName evidence="4">Cytochrome c oxidase subunit 4 isoform 1, mitochondrial</fullName>
    </recommendedName>
    <alternativeName>
        <fullName evidence="8">Cytochrome c oxidase polypeptide IV</fullName>
    </alternativeName>
    <alternativeName>
        <fullName evidence="9">Cytochrome c oxidase subunit IV isoform 1</fullName>
    </alternativeName>
</protein>
<dbReference type="Proteomes" id="UP000694425">
    <property type="component" value="Unplaced"/>
</dbReference>
<evidence type="ECO:0000256" key="4">
    <source>
        <dbReference type="ARBA" id="ARBA00019419"/>
    </source>
</evidence>
<evidence type="ECO:0000256" key="9">
    <source>
        <dbReference type="ARBA" id="ARBA00031494"/>
    </source>
</evidence>
<dbReference type="GeneTree" id="ENSGT00940000167817"/>
<dbReference type="GO" id="GO:0005743">
    <property type="term" value="C:mitochondrial inner membrane"/>
    <property type="evidence" value="ECO:0007669"/>
    <property type="project" value="UniProtKB-SubCell"/>
</dbReference>
<keyword evidence="11" id="KW-1185">Reference proteome</keyword>
<dbReference type="Gene3D" id="1.10.442.10">
    <property type="entry name" value="Cytochrome c oxidase subunit IV"/>
    <property type="match status" value="1"/>
</dbReference>
<evidence type="ECO:0000313" key="10">
    <source>
        <dbReference type="Ensembl" id="ENSNVIP00000026598.1"/>
    </source>
</evidence>
<dbReference type="InterPro" id="IPR004203">
    <property type="entry name" value="Cyt_c_oxidase_su4_fam"/>
</dbReference>
<dbReference type="PANTHER" id="PTHR10707">
    <property type="entry name" value="CYTOCHROME C OXIDASE SUBUNIT IV"/>
    <property type="match status" value="1"/>
</dbReference>
<comment type="pathway">
    <text evidence="2">Energy metabolism; oxidative phosphorylation.</text>
</comment>
<dbReference type="AlphaFoldDB" id="A0A8C7BTR7"/>
<comment type="similarity">
    <text evidence="3">Belongs to the cytochrome c oxidase IV family.</text>
</comment>
<evidence type="ECO:0000256" key="6">
    <source>
        <dbReference type="ARBA" id="ARBA00023128"/>
    </source>
</evidence>
<accession>A0A8C7BTR7</accession>
<dbReference type="UniPathway" id="UPA00705"/>
<name>A0A8C7BTR7_NEOVI</name>
<reference evidence="10" key="2">
    <citation type="submission" date="2025-09" db="UniProtKB">
        <authorList>
            <consortium name="Ensembl"/>
        </authorList>
    </citation>
    <scope>IDENTIFICATION</scope>
</reference>
<dbReference type="GO" id="GO:0006123">
    <property type="term" value="P:mitochondrial electron transport, cytochrome c to oxygen"/>
    <property type="evidence" value="ECO:0007669"/>
    <property type="project" value="InterPro"/>
</dbReference>
<evidence type="ECO:0000256" key="8">
    <source>
        <dbReference type="ARBA" id="ARBA00031366"/>
    </source>
</evidence>
<keyword evidence="6" id="KW-0496">Mitochondrion</keyword>
<dbReference type="GO" id="GO:0045277">
    <property type="term" value="C:respiratory chain complex IV"/>
    <property type="evidence" value="ECO:0007669"/>
    <property type="project" value="InterPro"/>
</dbReference>
<evidence type="ECO:0000256" key="5">
    <source>
        <dbReference type="ARBA" id="ARBA00022792"/>
    </source>
</evidence>
<proteinExistence type="inferred from homology"/>
<evidence type="ECO:0000256" key="1">
    <source>
        <dbReference type="ARBA" id="ARBA00004434"/>
    </source>
</evidence>
<keyword evidence="5" id="KW-0999">Mitochondrion inner membrane</keyword>
<evidence type="ECO:0000256" key="7">
    <source>
        <dbReference type="ARBA" id="ARBA00023136"/>
    </source>
</evidence>
<evidence type="ECO:0000313" key="11">
    <source>
        <dbReference type="Proteomes" id="UP000694425"/>
    </source>
</evidence>
<keyword evidence="7" id="KW-0472">Membrane</keyword>
<dbReference type="InterPro" id="IPR036639">
    <property type="entry name" value="Cyt_c_oxidase_su4_sf"/>
</dbReference>
<evidence type="ECO:0000256" key="2">
    <source>
        <dbReference type="ARBA" id="ARBA00004673"/>
    </source>
</evidence>
<organism evidence="10 11">
    <name type="scientific">Neovison vison</name>
    <name type="common">American mink</name>
    <name type="synonym">Mustela vison</name>
    <dbReference type="NCBI Taxonomy" id="452646"/>
    <lineage>
        <taxon>Eukaryota</taxon>
        <taxon>Metazoa</taxon>
        <taxon>Chordata</taxon>
        <taxon>Craniata</taxon>
        <taxon>Vertebrata</taxon>
        <taxon>Euteleostomi</taxon>
        <taxon>Mammalia</taxon>
        <taxon>Eutheria</taxon>
        <taxon>Laurasiatheria</taxon>
        <taxon>Carnivora</taxon>
        <taxon>Caniformia</taxon>
        <taxon>Musteloidea</taxon>
        <taxon>Mustelidae</taxon>
        <taxon>Mustelinae</taxon>
        <taxon>Neogale</taxon>
    </lineage>
</organism>
<comment type="subcellular location">
    <subcellularLocation>
        <location evidence="1">Mitochondrion inner membrane</location>
        <topology evidence="1">Single-pass membrane protein</topology>
    </subcellularLocation>
</comment>
<dbReference type="Pfam" id="PF02936">
    <property type="entry name" value="COX4"/>
    <property type="match status" value="1"/>
</dbReference>
<sequence>MLVIRFFGLTGRSAVSSSVCSMRARGNVKSGDYLPSCVDRLHYPLPDVAYVKIFSASRMALKEKEEDPWSSFSIAEDVEFSLGFQNVCGHICPIIQGCMRIS</sequence>
<evidence type="ECO:0000256" key="3">
    <source>
        <dbReference type="ARBA" id="ARBA00008135"/>
    </source>
</evidence>
<dbReference type="SUPFAM" id="SSF81406">
    <property type="entry name" value="Mitochondrial cytochrome c oxidase subunit IV"/>
    <property type="match status" value="1"/>
</dbReference>